<evidence type="ECO:0000256" key="8">
    <source>
        <dbReference type="ARBA" id="ARBA00022759"/>
    </source>
</evidence>
<dbReference type="PANTHER" id="PTHR37984">
    <property type="entry name" value="PROTEIN CBG26694"/>
    <property type="match status" value="1"/>
</dbReference>
<dbReference type="InterPro" id="IPR056924">
    <property type="entry name" value="SH3_Tf2-1"/>
</dbReference>
<dbReference type="FunFam" id="3.30.70.270:FF:000020">
    <property type="entry name" value="Transposon Tf2-6 polyprotein-like Protein"/>
    <property type="match status" value="1"/>
</dbReference>
<feature type="domain" description="CCHC-type" evidence="18">
    <location>
        <begin position="308"/>
        <end position="323"/>
    </location>
</feature>
<keyword evidence="7" id="KW-0064">Aspartyl protease</keyword>
<keyword evidence="6" id="KW-0479">Metal-binding</keyword>
<keyword evidence="13" id="KW-0239">DNA-directed DNA polymerase</keyword>
<accession>A0A9K3JR52</accession>
<keyword evidence="8" id="KW-0255">Endonuclease</keyword>
<dbReference type="InterPro" id="IPR045358">
    <property type="entry name" value="Ty3_capsid"/>
</dbReference>
<dbReference type="SUPFAM" id="SSF57756">
    <property type="entry name" value="Retrovirus zinc finger-like domains"/>
    <property type="match status" value="1"/>
</dbReference>
<keyword evidence="14" id="KW-0238">DNA-binding</keyword>
<evidence type="ECO:0000256" key="9">
    <source>
        <dbReference type="ARBA" id="ARBA00022801"/>
    </source>
</evidence>
<name>A0A9K3JR52_HELAN</name>
<reference evidence="21" key="2">
    <citation type="submission" date="2020-06" db="EMBL/GenBank/DDBJ databases">
        <title>Helianthus annuus Genome sequencing and assembly Release 2.</title>
        <authorList>
            <person name="Gouzy J."/>
            <person name="Langlade N."/>
            <person name="Munos S."/>
        </authorList>
    </citation>
    <scope>NUCLEOTIDE SEQUENCE</scope>
    <source>
        <tissue evidence="21">Leaves</tissue>
    </source>
</reference>
<dbReference type="FunFam" id="3.10.10.10:FF:000007">
    <property type="entry name" value="Retrovirus-related Pol polyprotein from transposon 17.6-like Protein"/>
    <property type="match status" value="1"/>
</dbReference>
<dbReference type="InterPro" id="IPR012337">
    <property type="entry name" value="RNaseH-like_sf"/>
</dbReference>
<evidence type="ECO:0000313" key="21">
    <source>
        <dbReference type="EMBL" id="KAF5819729.1"/>
    </source>
</evidence>
<dbReference type="CDD" id="cd00303">
    <property type="entry name" value="retropepsin_like"/>
    <property type="match status" value="1"/>
</dbReference>
<feature type="region of interest" description="Disordered" evidence="17">
    <location>
        <begin position="993"/>
        <end position="1012"/>
    </location>
</feature>
<evidence type="ECO:0000256" key="10">
    <source>
        <dbReference type="ARBA" id="ARBA00022842"/>
    </source>
</evidence>
<feature type="compositionally biased region" description="Basic and acidic residues" evidence="17">
    <location>
        <begin position="253"/>
        <end position="263"/>
    </location>
</feature>
<dbReference type="EC" id="2.7.7.49" evidence="1"/>
<gene>
    <name evidence="21" type="ORF">HanXRQr2_Chr02g0080841</name>
</gene>
<keyword evidence="9 21" id="KW-0378">Hydrolase</keyword>
<keyword evidence="2" id="KW-0645">Protease</keyword>
<feature type="region of interest" description="Disordered" evidence="17">
    <location>
        <begin position="229"/>
        <end position="266"/>
    </location>
</feature>
<evidence type="ECO:0000256" key="11">
    <source>
        <dbReference type="ARBA" id="ARBA00022908"/>
    </source>
</evidence>
<dbReference type="GO" id="GO:0003964">
    <property type="term" value="F:RNA-directed DNA polymerase activity"/>
    <property type="evidence" value="ECO:0007669"/>
    <property type="project" value="UniProtKB-KW"/>
</dbReference>
<dbReference type="CDD" id="cd01647">
    <property type="entry name" value="RT_LTR"/>
    <property type="match status" value="1"/>
</dbReference>
<dbReference type="InterPro" id="IPR036397">
    <property type="entry name" value="RNaseH_sf"/>
</dbReference>
<keyword evidence="5" id="KW-0540">Nuclease</keyword>
<dbReference type="Gene3D" id="3.30.70.270">
    <property type="match status" value="2"/>
</dbReference>
<dbReference type="Proteomes" id="UP000215914">
    <property type="component" value="Unassembled WGS sequence"/>
</dbReference>
<dbReference type="InterPro" id="IPR001969">
    <property type="entry name" value="Aspartic_peptidase_AS"/>
</dbReference>
<dbReference type="InterPro" id="IPR043502">
    <property type="entry name" value="DNA/RNA_pol_sf"/>
</dbReference>
<evidence type="ECO:0000256" key="5">
    <source>
        <dbReference type="ARBA" id="ARBA00022722"/>
    </source>
</evidence>
<sequence length="1461" mass="169322">MISDEVTKAIDANVSRLAQEVEGQVLSTVENMITGKVDELKEMIAGIQGKKEARRCTYKDFMACKPTTFDGEIDPIECQRWIANMEGVFIRSHCDKEDQVMFATGQLMRRAKDWWDSYSKEIGENRVQTLTWQEFKQPFIKYHCPQSAVDRIQEDFLRLRQRDESVNEITNTFLDQLKFCEEIVGTERKKIIRYHGMLKAEIREFITPSKCETLDEIIDLARDREIEIKRQDERGEKRQVEKGSTQGSSKKPKTQDQGKKEASKGGFPRCKTCGKPHSGECLLGRKGCYNCGQEGHPYYNCPNPKRVCYNCNESGHVKADCPKLKQGPKKEGKKEETAKAKGRMFQISTEEARAHPNVVSGIYMINSIPTYILFDTGASRSFISSELVRSPLFTIERMCTPLEVEIADCKSYLLHEICRGCVITLEDEDFDIDLIPMVLGEFKVVVGMDWLSRYHAEILCENKIIHVTSPKGKRVTIHGEREVGAKFCTILEAIKYVRNGSKAFLAYVVDTKLGALKIEDTKIVNEYPDVFPDELPGLPPEREVEFRIELEPNAKPVAKAPYRLAPAEVRELMVQLQELLDKGFIRPSVSPWGAPVLFVKKKDGSMRMCIDYRELNKLTVKNRYPLPRIDDLFDQLQGASWFSKIDLRSGYHQVRVREEDVPKTAFRTRYGHYEFLVMSFGLTNAPAAFMDLMNRVCRNMLDRFVIVFIDDILVYSRSESEHASHLRQVLETLRKERLYAKFSKCAFWLREVQFLGHVINEKGILVDPSKVEAVMKWVPPKNVSEVRSFLGLAGYYRRFIQDFSKIALPLTKLTKKEERFEWNDDQQKAFRMLKEKLSSSPILTLPEGTEDLVVYADASHQGLGCVLMQRGKVIAYASRQLKQHEINYPTHDLELAAVVFALKIWRHYLYGTKCTIYSDHKSLKYFFEQKDLNMRQRRWLELIKDYDCDILYHPGKANVVADALSRKEYPPPIRVKSMRMIVTPTLLETIRKEQDESLNKGDPKGERTKGFESELEANTSGLRTRFGRVWIPRYCEAKTLLLEEAHKSRYSVHPGATKMYRDLKENFWWPGMKRDIVKYVSKCLTCSQVKAEHQKPYGKLQPLEIPVWKWENVTMDLVTKLPRTKKGHDAIWVVVDRLTKSAHFLPIRETYSSERLAEVYVNEIVSRHGVPVSIVSDRDTRFTSRYWRKFHEGMGTQLHLSTAYHPQTDGQSERTIQTLMDMLRACVMDFGGNWDEHLPLVEFSYNNSYQSSIQMAPYEMLYGRRCRTPVCWGEVGQRELAPNDVVAITNEKIDVVRARLKAAQDRQKSYADRRSRPIEFQVGDQVFLKVSPWKGIIRFRKRGKLGPRYIGPFEILARVGKVAYRLNLPSSLEGIHNTFHVSQLRKCLADEMAHVPLEDIEIDEKMNYIERPVAIRDSKVKTLRNKEIKQVLVQWQHRKGSDLTWESEDEMRRFYPFLFGM</sequence>
<keyword evidence="15" id="KW-0233">DNA recombination</keyword>
<dbReference type="SUPFAM" id="SSF56672">
    <property type="entry name" value="DNA/RNA polymerases"/>
    <property type="match status" value="1"/>
</dbReference>
<organism evidence="21 22">
    <name type="scientific">Helianthus annuus</name>
    <name type="common">Common sunflower</name>
    <dbReference type="NCBI Taxonomy" id="4232"/>
    <lineage>
        <taxon>Eukaryota</taxon>
        <taxon>Viridiplantae</taxon>
        <taxon>Streptophyta</taxon>
        <taxon>Embryophyta</taxon>
        <taxon>Tracheophyta</taxon>
        <taxon>Spermatophyta</taxon>
        <taxon>Magnoliopsida</taxon>
        <taxon>eudicotyledons</taxon>
        <taxon>Gunneridae</taxon>
        <taxon>Pentapetalae</taxon>
        <taxon>asterids</taxon>
        <taxon>campanulids</taxon>
        <taxon>Asterales</taxon>
        <taxon>Asteraceae</taxon>
        <taxon>Asteroideae</taxon>
        <taxon>Heliantheae alliance</taxon>
        <taxon>Heliantheae</taxon>
        <taxon>Helianthus</taxon>
    </lineage>
</organism>
<dbReference type="PROSITE" id="PS50994">
    <property type="entry name" value="INTEGRASE"/>
    <property type="match status" value="1"/>
</dbReference>
<keyword evidence="11" id="KW-0229">DNA integration</keyword>
<dbReference type="PROSITE" id="PS00141">
    <property type="entry name" value="ASP_PROTEASE"/>
    <property type="match status" value="1"/>
</dbReference>
<evidence type="ECO:0000256" key="17">
    <source>
        <dbReference type="SAM" id="MobiDB-lite"/>
    </source>
</evidence>
<dbReference type="InterPro" id="IPR016197">
    <property type="entry name" value="Chromo-like_dom_sf"/>
</dbReference>
<dbReference type="SUPFAM" id="SSF53098">
    <property type="entry name" value="Ribonuclease H-like"/>
    <property type="match status" value="1"/>
</dbReference>
<dbReference type="Pfam" id="PF08284">
    <property type="entry name" value="RVP_2"/>
    <property type="match status" value="1"/>
</dbReference>
<evidence type="ECO:0000256" key="6">
    <source>
        <dbReference type="ARBA" id="ARBA00022723"/>
    </source>
</evidence>
<evidence type="ECO:0000256" key="16">
    <source>
        <dbReference type="PROSITE-ProRule" id="PRU00047"/>
    </source>
</evidence>
<dbReference type="Pfam" id="PF19259">
    <property type="entry name" value="Ty3_capsid"/>
    <property type="match status" value="1"/>
</dbReference>
<evidence type="ECO:0000256" key="3">
    <source>
        <dbReference type="ARBA" id="ARBA00022679"/>
    </source>
</evidence>
<dbReference type="InterPro" id="IPR043128">
    <property type="entry name" value="Rev_trsase/Diguanyl_cyclase"/>
</dbReference>
<keyword evidence="16" id="KW-0862">Zinc</keyword>
<evidence type="ECO:0000256" key="15">
    <source>
        <dbReference type="ARBA" id="ARBA00023172"/>
    </source>
</evidence>
<dbReference type="CDD" id="cd09274">
    <property type="entry name" value="RNase_HI_RT_Ty3"/>
    <property type="match status" value="1"/>
</dbReference>
<dbReference type="GO" id="GO:0003887">
    <property type="term" value="F:DNA-directed DNA polymerase activity"/>
    <property type="evidence" value="ECO:0007669"/>
    <property type="project" value="UniProtKB-KW"/>
</dbReference>
<proteinExistence type="predicted"/>
<feature type="compositionally biased region" description="Basic and acidic residues" evidence="17">
    <location>
        <begin position="322"/>
        <end position="339"/>
    </location>
</feature>
<evidence type="ECO:0000256" key="4">
    <source>
        <dbReference type="ARBA" id="ARBA00022695"/>
    </source>
</evidence>
<feature type="domain" description="Integrase catalytic" evidence="20">
    <location>
        <begin position="1102"/>
        <end position="1265"/>
    </location>
</feature>
<evidence type="ECO:0000256" key="12">
    <source>
        <dbReference type="ARBA" id="ARBA00022918"/>
    </source>
</evidence>
<evidence type="ECO:0000259" key="19">
    <source>
        <dbReference type="PROSITE" id="PS50878"/>
    </source>
</evidence>
<dbReference type="PROSITE" id="PS50878">
    <property type="entry name" value="RT_POL"/>
    <property type="match status" value="1"/>
</dbReference>
<dbReference type="SMART" id="SM00343">
    <property type="entry name" value="ZnF_C2HC"/>
    <property type="match status" value="2"/>
</dbReference>
<dbReference type="Gene3D" id="3.30.420.10">
    <property type="entry name" value="Ribonuclease H-like superfamily/Ribonuclease H"/>
    <property type="match status" value="1"/>
</dbReference>
<dbReference type="GO" id="GO:0006508">
    <property type="term" value="P:proteolysis"/>
    <property type="evidence" value="ECO:0007669"/>
    <property type="project" value="UniProtKB-KW"/>
</dbReference>
<dbReference type="PROSITE" id="PS50158">
    <property type="entry name" value="ZF_CCHC"/>
    <property type="match status" value="2"/>
</dbReference>
<dbReference type="Gene3D" id="3.10.10.10">
    <property type="entry name" value="HIV Type 1 Reverse Transcriptase, subunit A, domain 1"/>
    <property type="match status" value="1"/>
</dbReference>
<dbReference type="Gramene" id="mRNA:HanXRQr2_Chr02g0080841">
    <property type="protein sequence ID" value="CDS:HanXRQr2_Chr02g0080841.1"/>
    <property type="gene ID" value="HanXRQr2_Chr02g0080841"/>
</dbReference>
<keyword evidence="3 21" id="KW-0808">Transferase</keyword>
<dbReference type="Pfam" id="PF00098">
    <property type="entry name" value="zf-CCHC"/>
    <property type="match status" value="1"/>
</dbReference>
<evidence type="ECO:0000313" key="22">
    <source>
        <dbReference type="Proteomes" id="UP000215914"/>
    </source>
</evidence>
<dbReference type="GO" id="GO:0015074">
    <property type="term" value="P:DNA integration"/>
    <property type="evidence" value="ECO:0007669"/>
    <property type="project" value="UniProtKB-KW"/>
</dbReference>
<dbReference type="InterPro" id="IPR001878">
    <property type="entry name" value="Znf_CCHC"/>
</dbReference>
<dbReference type="InterPro" id="IPR000477">
    <property type="entry name" value="RT_dom"/>
</dbReference>
<dbReference type="SUPFAM" id="SSF50630">
    <property type="entry name" value="Acid proteases"/>
    <property type="match status" value="1"/>
</dbReference>
<dbReference type="GO" id="GO:0006310">
    <property type="term" value="P:DNA recombination"/>
    <property type="evidence" value="ECO:0007669"/>
    <property type="project" value="UniProtKB-KW"/>
</dbReference>
<evidence type="ECO:0000259" key="18">
    <source>
        <dbReference type="PROSITE" id="PS50158"/>
    </source>
</evidence>
<dbReference type="FunFam" id="3.10.20.370:FF:000001">
    <property type="entry name" value="Retrovirus-related Pol polyprotein from transposon 17.6-like protein"/>
    <property type="match status" value="1"/>
</dbReference>
<dbReference type="SUPFAM" id="SSF54160">
    <property type="entry name" value="Chromo domain-like"/>
    <property type="match status" value="1"/>
</dbReference>
<evidence type="ECO:0000256" key="1">
    <source>
        <dbReference type="ARBA" id="ARBA00012493"/>
    </source>
</evidence>
<evidence type="ECO:0000256" key="13">
    <source>
        <dbReference type="ARBA" id="ARBA00022932"/>
    </source>
</evidence>
<dbReference type="Gene3D" id="4.10.60.10">
    <property type="entry name" value="Zinc finger, CCHC-type"/>
    <property type="match status" value="1"/>
</dbReference>
<keyword evidence="16" id="KW-0863">Zinc-finger</keyword>
<dbReference type="InterPro" id="IPR001584">
    <property type="entry name" value="Integrase_cat-core"/>
</dbReference>
<feature type="region of interest" description="Disordered" evidence="17">
    <location>
        <begin position="322"/>
        <end position="342"/>
    </location>
</feature>
<dbReference type="GO" id="GO:0004190">
    <property type="term" value="F:aspartic-type endopeptidase activity"/>
    <property type="evidence" value="ECO:0007669"/>
    <property type="project" value="UniProtKB-KW"/>
</dbReference>
<evidence type="ECO:0000259" key="20">
    <source>
        <dbReference type="PROSITE" id="PS50994"/>
    </source>
</evidence>
<dbReference type="Gene3D" id="2.40.70.10">
    <property type="entry name" value="Acid Proteases"/>
    <property type="match status" value="1"/>
</dbReference>
<keyword evidence="22" id="KW-1185">Reference proteome</keyword>
<dbReference type="GO" id="GO:0004519">
    <property type="term" value="F:endonuclease activity"/>
    <property type="evidence" value="ECO:0007669"/>
    <property type="project" value="UniProtKB-KW"/>
</dbReference>
<dbReference type="InterPro" id="IPR041588">
    <property type="entry name" value="Integrase_H2C2"/>
</dbReference>
<dbReference type="InterPro" id="IPR036875">
    <property type="entry name" value="Znf_CCHC_sf"/>
</dbReference>
<evidence type="ECO:0000256" key="7">
    <source>
        <dbReference type="ARBA" id="ARBA00022750"/>
    </source>
</evidence>
<dbReference type="GO" id="GO:0008270">
    <property type="term" value="F:zinc ion binding"/>
    <property type="evidence" value="ECO:0007669"/>
    <property type="project" value="UniProtKB-KW"/>
</dbReference>
<dbReference type="GO" id="GO:0003677">
    <property type="term" value="F:DNA binding"/>
    <property type="evidence" value="ECO:0007669"/>
    <property type="project" value="UniProtKB-KW"/>
</dbReference>
<dbReference type="InterPro" id="IPR041373">
    <property type="entry name" value="RT_RNaseH"/>
</dbReference>
<feature type="domain" description="CCHC-type" evidence="18">
    <location>
        <begin position="288"/>
        <end position="303"/>
    </location>
</feature>
<dbReference type="Gene3D" id="1.10.340.70">
    <property type="match status" value="1"/>
</dbReference>
<dbReference type="InterPro" id="IPR050951">
    <property type="entry name" value="Retrovirus_Pol_polyprotein"/>
</dbReference>
<dbReference type="Pfam" id="PF00078">
    <property type="entry name" value="RVT_1"/>
    <property type="match status" value="1"/>
</dbReference>
<keyword evidence="10" id="KW-0460">Magnesium</keyword>
<dbReference type="EMBL" id="MNCJ02000317">
    <property type="protein sequence ID" value="KAF5819729.1"/>
    <property type="molecule type" value="Genomic_DNA"/>
</dbReference>
<dbReference type="Pfam" id="PF17917">
    <property type="entry name" value="RT_RNaseH"/>
    <property type="match status" value="1"/>
</dbReference>
<feature type="compositionally biased region" description="Basic and acidic residues" evidence="17">
    <location>
        <begin position="229"/>
        <end position="241"/>
    </location>
</feature>
<comment type="caution">
    <text evidence="21">The sequence shown here is derived from an EMBL/GenBank/DDBJ whole genome shotgun (WGS) entry which is preliminary data.</text>
</comment>
<keyword evidence="4 21" id="KW-0548">Nucleotidyltransferase</keyword>
<keyword evidence="12" id="KW-0695">RNA-directed DNA polymerase</keyword>
<dbReference type="Pfam" id="PF24626">
    <property type="entry name" value="SH3_Tf2-1"/>
    <property type="match status" value="1"/>
</dbReference>
<dbReference type="InterPro" id="IPR021109">
    <property type="entry name" value="Peptidase_aspartic_dom_sf"/>
</dbReference>
<reference evidence="21" key="1">
    <citation type="journal article" date="2017" name="Nature">
        <title>The sunflower genome provides insights into oil metabolism, flowering and Asterid evolution.</title>
        <authorList>
            <person name="Badouin H."/>
            <person name="Gouzy J."/>
            <person name="Grassa C.J."/>
            <person name="Murat F."/>
            <person name="Staton S.E."/>
            <person name="Cottret L."/>
            <person name="Lelandais-Briere C."/>
            <person name="Owens G.L."/>
            <person name="Carrere S."/>
            <person name="Mayjonade B."/>
            <person name="Legrand L."/>
            <person name="Gill N."/>
            <person name="Kane N.C."/>
            <person name="Bowers J.E."/>
            <person name="Hubner S."/>
            <person name="Bellec A."/>
            <person name="Berard A."/>
            <person name="Berges H."/>
            <person name="Blanchet N."/>
            <person name="Boniface M.C."/>
            <person name="Brunel D."/>
            <person name="Catrice O."/>
            <person name="Chaidir N."/>
            <person name="Claudel C."/>
            <person name="Donnadieu C."/>
            <person name="Faraut T."/>
            <person name="Fievet G."/>
            <person name="Helmstetter N."/>
            <person name="King M."/>
            <person name="Knapp S.J."/>
            <person name="Lai Z."/>
            <person name="Le Paslier M.C."/>
            <person name="Lippi Y."/>
            <person name="Lorenzon L."/>
            <person name="Mandel J.R."/>
            <person name="Marage G."/>
            <person name="Marchand G."/>
            <person name="Marquand E."/>
            <person name="Bret-Mestries E."/>
            <person name="Morien E."/>
            <person name="Nambeesan S."/>
            <person name="Nguyen T."/>
            <person name="Pegot-Espagnet P."/>
            <person name="Pouilly N."/>
            <person name="Raftis F."/>
            <person name="Sallet E."/>
            <person name="Schiex T."/>
            <person name="Thomas J."/>
            <person name="Vandecasteele C."/>
            <person name="Vares D."/>
            <person name="Vear F."/>
            <person name="Vautrin S."/>
            <person name="Crespi M."/>
            <person name="Mangin B."/>
            <person name="Burke J.M."/>
            <person name="Salse J."/>
            <person name="Munos S."/>
            <person name="Vincourt P."/>
            <person name="Rieseberg L.H."/>
            <person name="Langlade N.B."/>
        </authorList>
    </citation>
    <scope>NUCLEOTIDE SEQUENCE</scope>
    <source>
        <tissue evidence="21">Leaves</tissue>
    </source>
</reference>
<evidence type="ECO:0000256" key="2">
    <source>
        <dbReference type="ARBA" id="ARBA00022670"/>
    </source>
</evidence>
<dbReference type="Pfam" id="PF17921">
    <property type="entry name" value="Integrase_H2C2"/>
    <property type="match status" value="1"/>
</dbReference>
<feature type="domain" description="Reverse transcriptase" evidence="19">
    <location>
        <begin position="580"/>
        <end position="759"/>
    </location>
</feature>
<evidence type="ECO:0000256" key="14">
    <source>
        <dbReference type="ARBA" id="ARBA00023125"/>
    </source>
</evidence>
<protein>
    <recommendedName>
        <fullName evidence="1">RNA-directed DNA polymerase</fullName>
        <ecNumber evidence="1">2.7.7.49</ecNumber>
    </recommendedName>
</protein>
<dbReference type="FunFam" id="3.30.420.10:FF:000032">
    <property type="entry name" value="Retrovirus-related Pol polyprotein from transposon 297-like Protein"/>
    <property type="match status" value="1"/>
</dbReference>
<dbReference type="PANTHER" id="PTHR37984:SF5">
    <property type="entry name" value="PROTEIN NYNRIN-LIKE"/>
    <property type="match status" value="1"/>
</dbReference>